<organism evidence="2 3">
    <name type="scientific">Niabella soli DSM 19437</name>
    <dbReference type="NCBI Taxonomy" id="929713"/>
    <lineage>
        <taxon>Bacteria</taxon>
        <taxon>Pseudomonadati</taxon>
        <taxon>Bacteroidota</taxon>
        <taxon>Chitinophagia</taxon>
        <taxon>Chitinophagales</taxon>
        <taxon>Chitinophagaceae</taxon>
        <taxon>Niabella</taxon>
    </lineage>
</organism>
<dbReference type="AlphaFoldDB" id="W0F3U8"/>
<dbReference type="EMBL" id="CP007035">
    <property type="protein sequence ID" value="AHF17715.1"/>
    <property type="molecule type" value="Genomic_DNA"/>
</dbReference>
<evidence type="ECO:0000313" key="2">
    <source>
        <dbReference type="EMBL" id="AHF17715.1"/>
    </source>
</evidence>
<dbReference type="STRING" id="929713.NIASO_12975"/>
<keyword evidence="1" id="KW-0812">Transmembrane</keyword>
<feature type="transmembrane region" description="Helical" evidence="1">
    <location>
        <begin position="72"/>
        <end position="96"/>
    </location>
</feature>
<gene>
    <name evidence="2" type="ORF">NIASO_12975</name>
</gene>
<dbReference type="Proteomes" id="UP000003586">
    <property type="component" value="Chromosome"/>
</dbReference>
<protein>
    <submittedName>
        <fullName evidence="2">Uncharacterized protein</fullName>
    </submittedName>
</protein>
<dbReference type="KEGG" id="nso:NIASO_12975"/>
<dbReference type="RefSeq" id="WP_008586130.1">
    <property type="nucleotide sequence ID" value="NZ_CP007035.1"/>
</dbReference>
<reference evidence="2 3" key="1">
    <citation type="submission" date="2013-12" db="EMBL/GenBank/DDBJ databases">
        <authorList>
            <consortium name="DOE Joint Genome Institute"/>
            <person name="Eisen J."/>
            <person name="Huntemann M."/>
            <person name="Han J."/>
            <person name="Chen A."/>
            <person name="Kyrpides N."/>
            <person name="Mavromatis K."/>
            <person name="Markowitz V."/>
            <person name="Palaniappan K."/>
            <person name="Ivanova N."/>
            <person name="Schaumberg A."/>
            <person name="Pati A."/>
            <person name="Liolios K."/>
            <person name="Nordberg H.P."/>
            <person name="Cantor M.N."/>
            <person name="Hua S.X."/>
            <person name="Woyke T."/>
        </authorList>
    </citation>
    <scope>NUCLEOTIDE SEQUENCE [LARGE SCALE GENOMIC DNA]</scope>
    <source>
        <strain evidence="3">DSM 19437</strain>
    </source>
</reference>
<accession>W0F3U8</accession>
<keyword evidence="1" id="KW-1133">Transmembrane helix</keyword>
<dbReference type="HOGENOM" id="CLU_1711306_0_0_10"/>
<evidence type="ECO:0000313" key="3">
    <source>
        <dbReference type="Proteomes" id="UP000003586"/>
    </source>
</evidence>
<keyword evidence="1" id="KW-0472">Membrane</keyword>
<feature type="transmembrane region" description="Helical" evidence="1">
    <location>
        <begin position="32"/>
        <end position="52"/>
    </location>
</feature>
<proteinExistence type="predicted"/>
<sequence length="153" mass="16377">MNTGQELHDNIPSEIPLDFYTKSKIITTSKTAGVAALLSIAGTLVSVAAFFLKSTAAPQPAKEGFNDSTAKLAATGNIFMLLLSLIISGLLFYTLFTFSRYAKKGIEQDNRTLLIRGLIALGAYFRIVAILAISFLGLLLMVILMTRMGGAIG</sequence>
<name>W0F3U8_9BACT</name>
<evidence type="ECO:0000256" key="1">
    <source>
        <dbReference type="SAM" id="Phobius"/>
    </source>
</evidence>
<feature type="transmembrane region" description="Helical" evidence="1">
    <location>
        <begin position="117"/>
        <end position="144"/>
    </location>
</feature>
<keyword evidence="3" id="KW-1185">Reference proteome</keyword>